<protein>
    <submittedName>
        <fullName evidence="3">9821_t:CDS:1</fullName>
    </submittedName>
</protein>
<dbReference type="EMBL" id="CAJVPL010001340">
    <property type="protein sequence ID" value="CAG8566082.1"/>
    <property type="molecule type" value="Genomic_DNA"/>
</dbReference>
<feature type="region of interest" description="Disordered" evidence="1">
    <location>
        <begin position="283"/>
        <end position="307"/>
    </location>
</feature>
<dbReference type="Proteomes" id="UP000789831">
    <property type="component" value="Unassembled WGS sequence"/>
</dbReference>
<evidence type="ECO:0000313" key="4">
    <source>
        <dbReference type="Proteomes" id="UP000789831"/>
    </source>
</evidence>
<gene>
    <name evidence="3" type="ORF">AGERDE_LOCUS7398</name>
</gene>
<accession>A0A9N9BH52</accession>
<reference evidence="3" key="1">
    <citation type="submission" date="2021-06" db="EMBL/GenBank/DDBJ databases">
        <authorList>
            <person name="Kallberg Y."/>
            <person name="Tangrot J."/>
            <person name="Rosling A."/>
        </authorList>
    </citation>
    <scope>NUCLEOTIDE SEQUENCE</scope>
    <source>
        <strain evidence="3">MT106</strain>
    </source>
</reference>
<dbReference type="Pfam" id="PF00170">
    <property type="entry name" value="bZIP_1"/>
    <property type="match status" value="1"/>
</dbReference>
<dbReference type="InterPro" id="IPR046347">
    <property type="entry name" value="bZIP_sf"/>
</dbReference>
<comment type="caution">
    <text evidence="3">The sequence shown here is derived from an EMBL/GenBank/DDBJ whole genome shotgun (WGS) entry which is preliminary data.</text>
</comment>
<feature type="domain" description="BZIP" evidence="2">
    <location>
        <begin position="153"/>
        <end position="213"/>
    </location>
</feature>
<sequence length="472" mass="52731">MEQMLENFFSENFEDVFSSETSPSVNSIESPEFLASTPLYEGVGVDLFSKYMVELDGPKDPFNLMSSEQIFVSSKAEIIIPASDQQESYATREIIIPASVQQEYQPEQQLIFMEPENRDQKQLEHGRQKKRKASADIVNSNDRFEAEDDERKLNKRARQLENNRAAAKKSRQKKKSALEKLNSRCEELQILNDLHRQNLEEVYKEFFNLRSQIMCPCGARDFLNKFNNKPGNSLFLPISKNPFIPHETTTHTYTTQAHHTNAFSTISTGSSTYEPTTNSLCMDANTQKKPRGRKRNISVDSSIGRTESAAVEDPPLLQINNNVITPNDPKSNDAINRIPDFDNNQFSSAPITYTGIDNNTIISGSTAPPNNINMSSPSVVDIATVNTTSRENEQSICCSNNHHISSAIPRNTSYAADVCSLPHQTTTDIPSSTINNNESTARLSAENLGDFRNLESSSNYALYAAQVSSPSS</sequence>
<dbReference type="OrthoDB" id="10480475at2759"/>
<dbReference type="PROSITE" id="PS50217">
    <property type="entry name" value="BZIP"/>
    <property type="match status" value="1"/>
</dbReference>
<dbReference type="InterPro" id="IPR004827">
    <property type="entry name" value="bZIP"/>
</dbReference>
<evidence type="ECO:0000256" key="1">
    <source>
        <dbReference type="SAM" id="MobiDB-lite"/>
    </source>
</evidence>
<dbReference type="Gene3D" id="1.20.5.170">
    <property type="match status" value="1"/>
</dbReference>
<dbReference type="CDD" id="cd22249">
    <property type="entry name" value="UDM1_RNF168_RNF169-like"/>
    <property type="match status" value="1"/>
</dbReference>
<evidence type="ECO:0000313" key="3">
    <source>
        <dbReference type="EMBL" id="CAG8566082.1"/>
    </source>
</evidence>
<dbReference type="AlphaFoldDB" id="A0A9N9BH52"/>
<dbReference type="GO" id="GO:0003700">
    <property type="term" value="F:DNA-binding transcription factor activity"/>
    <property type="evidence" value="ECO:0007669"/>
    <property type="project" value="InterPro"/>
</dbReference>
<name>A0A9N9BH52_9GLOM</name>
<feature type="region of interest" description="Disordered" evidence="1">
    <location>
        <begin position="119"/>
        <end position="150"/>
    </location>
</feature>
<feature type="non-terminal residue" evidence="3">
    <location>
        <position position="472"/>
    </location>
</feature>
<keyword evidence="4" id="KW-1185">Reference proteome</keyword>
<proteinExistence type="predicted"/>
<dbReference type="SUPFAM" id="SSF57959">
    <property type="entry name" value="Leucine zipper domain"/>
    <property type="match status" value="1"/>
</dbReference>
<organism evidence="3 4">
    <name type="scientific">Ambispora gerdemannii</name>
    <dbReference type="NCBI Taxonomy" id="144530"/>
    <lineage>
        <taxon>Eukaryota</taxon>
        <taxon>Fungi</taxon>
        <taxon>Fungi incertae sedis</taxon>
        <taxon>Mucoromycota</taxon>
        <taxon>Glomeromycotina</taxon>
        <taxon>Glomeromycetes</taxon>
        <taxon>Archaeosporales</taxon>
        <taxon>Ambisporaceae</taxon>
        <taxon>Ambispora</taxon>
    </lineage>
</organism>
<evidence type="ECO:0000259" key="2">
    <source>
        <dbReference type="PROSITE" id="PS50217"/>
    </source>
</evidence>
<dbReference type="CDD" id="cd14687">
    <property type="entry name" value="bZIP_ATF2"/>
    <property type="match status" value="1"/>
</dbReference>